<evidence type="ECO:0000313" key="3">
    <source>
        <dbReference type="Proteomes" id="UP000011058"/>
    </source>
</evidence>
<dbReference type="RefSeq" id="WP_015332584.1">
    <property type="nucleotide sequence ID" value="NC_020054.1"/>
</dbReference>
<name>I0KBI2_9BACT</name>
<feature type="transmembrane region" description="Helical" evidence="1">
    <location>
        <begin position="30"/>
        <end position="53"/>
    </location>
</feature>
<feature type="transmembrane region" description="Helical" evidence="1">
    <location>
        <begin position="60"/>
        <end position="78"/>
    </location>
</feature>
<dbReference type="KEGG" id="fae:FAES_3478"/>
<gene>
    <name evidence="2" type="ORF">FAES_3478</name>
</gene>
<evidence type="ECO:0000256" key="1">
    <source>
        <dbReference type="SAM" id="Phobius"/>
    </source>
</evidence>
<proteinExistence type="predicted"/>
<organism evidence="2 3">
    <name type="scientific">Fibrella aestuarina BUZ 2</name>
    <dbReference type="NCBI Taxonomy" id="1166018"/>
    <lineage>
        <taxon>Bacteria</taxon>
        <taxon>Pseudomonadati</taxon>
        <taxon>Bacteroidota</taxon>
        <taxon>Cytophagia</taxon>
        <taxon>Cytophagales</taxon>
        <taxon>Spirosomataceae</taxon>
        <taxon>Fibrella</taxon>
    </lineage>
</organism>
<dbReference type="STRING" id="1166018.FAES_3478"/>
<dbReference type="HOGENOM" id="CLU_1341577_0_0_10"/>
<dbReference type="Proteomes" id="UP000011058">
    <property type="component" value="Chromosome"/>
</dbReference>
<dbReference type="EMBL" id="HE796683">
    <property type="protein sequence ID" value="CCH01485.1"/>
    <property type="molecule type" value="Genomic_DNA"/>
</dbReference>
<protein>
    <submittedName>
        <fullName evidence="2">Uncharacterized protein</fullName>
    </submittedName>
</protein>
<evidence type="ECO:0000313" key="2">
    <source>
        <dbReference type="EMBL" id="CCH01485.1"/>
    </source>
</evidence>
<keyword evidence="1" id="KW-0812">Transmembrane</keyword>
<accession>I0KBI2</accession>
<keyword evidence="3" id="KW-1185">Reference proteome</keyword>
<sequence length="204" mass="23753">MPSLASVPNVPSKPNGHYWPELGTSLDMNYSLWTILNVALLLGVVLAWQYWFYRQPKTLPAFRFVGTVALLALAFFWISRSNRFPPADRVPTQLNGCYQRDSLSGFQHVNYLVKTPTLQLQNMTHLTYPRDSIFNRVVLEVRPFAHNLFPIFDWDRTVSYRQVSPTELAYTIDVALKWRLLFIPVYTEHRLFTRSFHLTPATCL</sequence>
<reference evidence="2 3" key="1">
    <citation type="journal article" date="2012" name="J. Bacteriol.">
        <title>Genome Sequence of Fibrella aestuarina BUZ 2T, a Filamentous Marine Bacterium.</title>
        <authorList>
            <person name="Filippini M."/>
            <person name="Qi W."/>
            <person name="Blom J."/>
            <person name="Goesmann A."/>
            <person name="Smits T.H."/>
            <person name="Bagheri H.C."/>
        </authorList>
    </citation>
    <scope>NUCLEOTIDE SEQUENCE [LARGE SCALE GENOMIC DNA]</scope>
    <source>
        <strain evidence="3">BUZ 2T</strain>
    </source>
</reference>
<dbReference type="AlphaFoldDB" id="I0KBI2"/>
<keyword evidence="1" id="KW-0472">Membrane</keyword>
<keyword evidence="1" id="KW-1133">Transmembrane helix</keyword>